<accession>A0ABP7BLH5</accession>
<organism evidence="1 2">
    <name type="scientific">Microbacterium marinilacus</name>
    <dbReference type="NCBI Taxonomy" id="415209"/>
    <lineage>
        <taxon>Bacteria</taxon>
        <taxon>Bacillati</taxon>
        <taxon>Actinomycetota</taxon>
        <taxon>Actinomycetes</taxon>
        <taxon>Micrococcales</taxon>
        <taxon>Microbacteriaceae</taxon>
        <taxon>Microbacterium</taxon>
    </lineage>
</organism>
<dbReference type="Proteomes" id="UP001410795">
    <property type="component" value="Unassembled WGS sequence"/>
</dbReference>
<evidence type="ECO:0000313" key="2">
    <source>
        <dbReference type="Proteomes" id="UP001410795"/>
    </source>
</evidence>
<dbReference type="NCBIfam" id="TIGR04088">
    <property type="entry name" value="cognate_SipW"/>
    <property type="match status" value="1"/>
</dbReference>
<keyword evidence="2" id="KW-1185">Reference proteome</keyword>
<proteinExistence type="predicted"/>
<dbReference type="InterPro" id="IPR023833">
    <property type="entry name" value="Signal_pept_SipW-depend-type"/>
</dbReference>
<sequence>MNKFVKGSIAAAAGLVLLLGGAGSLAYWNADAGIDGGSIEAGTLTLEETAAGAWSPALSLWVPGDSSAYSTTLKLVATGDNIEGTVALDTASYTITPDTVADAFDITVAPGTLPSGITFDQATQTFGFDGAGTYTIPVTVTVDFPYGTTADNSSQGATVDFADLSFVATQTYDN</sequence>
<dbReference type="InterPro" id="IPR024006">
    <property type="entry name" value="Alt_signal_exp_actinobact"/>
</dbReference>
<name>A0ABP7BLH5_9MICO</name>
<comment type="caution">
    <text evidence="1">The sequence shown here is derived from an EMBL/GenBank/DDBJ whole genome shotgun (WGS) entry which is preliminary data.</text>
</comment>
<dbReference type="RefSeq" id="WP_221859357.1">
    <property type="nucleotide sequence ID" value="NZ_BAAAYV010000012.1"/>
</dbReference>
<dbReference type="NCBIfam" id="TIGR04089">
    <property type="entry name" value="exp_by_SipW_III"/>
    <property type="match status" value="1"/>
</dbReference>
<gene>
    <name evidence="1" type="ORF">GCM10022202_24790</name>
</gene>
<protein>
    <recommendedName>
        <fullName evidence="3">Alternate-type signal peptide domain-containing protein</fullName>
    </recommendedName>
</protein>
<evidence type="ECO:0000313" key="1">
    <source>
        <dbReference type="EMBL" id="GAA3662342.1"/>
    </source>
</evidence>
<reference evidence="2" key="1">
    <citation type="journal article" date="2019" name="Int. J. Syst. Evol. Microbiol.">
        <title>The Global Catalogue of Microorganisms (GCM) 10K type strain sequencing project: providing services to taxonomists for standard genome sequencing and annotation.</title>
        <authorList>
            <consortium name="The Broad Institute Genomics Platform"/>
            <consortium name="The Broad Institute Genome Sequencing Center for Infectious Disease"/>
            <person name="Wu L."/>
            <person name="Ma J."/>
        </authorList>
    </citation>
    <scope>NUCLEOTIDE SEQUENCE [LARGE SCALE GENOMIC DNA]</scope>
    <source>
        <strain evidence="2">JCM 16546</strain>
    </source>
</reference>
<evidence type="ECO:0008006" key="3">
    <source>
        <dbReference type="Google" id="ProtNLM"/>
    </source>
</evidence>
<dbReference type="EMBL" id="BAAAYV010000012">
    <property type="protein sequence ID" value="GAA3662342.1"/>
    <property type="molecule type" value="Genomic_DNA"/>
</dbReference>